<dbReference type="AlphaFoldDB" id="A0A918P5W9"/>
<name>A0A918P5W9_9NEIS</name>
<reference evidence="2" key="2">
    <citation type="submission" date="2020-09" db="EMBL/GenBank/DDBJ databases">
        <authorList>
            <person name="Sun Q."/>
            <person name="Kim S."/>
        </authorList>
    </citation>
    <scope>NUCLEOTIDE SEQUENCE</scope>
    <source>
        <strain evidence="2">KCTC 32182</strain>
    </source>
</reference>
<comment type="caution">
    <text evidence="2">The sequence shown here is derived from an EMBL/GenBank/DDBJ whole genome shotgun (WGS) entry which is preliminary data.</text>
</comment>
<evidence type="ECO:0000256" key="1">
    <source>
        <dbReference type="SAM" id="MobiDB-lite"/>
    </source>
</evidence>
<sequence>MTGQAERESMASYLQTIPGSRTDARAREALPASNTQHAPPLARSPWQAMADASPRVAQLHAAQRLADARPSGIALNTDPGLEREADAMGAQAARAHAAVMPVQARAIRPDGAPPVQLAKISLTRQAPPNQQTYTSDTKSDHANHNPSLGRVFSASFTEGDITAPNNSTGKAGRHMSAILGPDHPLGAETSDSVMKNHPYIAYYKQQGTTLVKGHLLNANLGGPNHVANLYPITTQANALHRQGIEYVAKNWVNNHLLAVKYEVDATGPDSTSQISTFDCKLWSYNPTTGQTVGTPVTQTIESDPEHNSATESFPWRASGIHALPANQHKLAGYSRDDIEKPTDGAELEWFNDQESAEWLRDSSNEQRFYNANIHGCSHMMKARLLDAATLAFEDIDTIALRDGWSISAWNQALKAAEAYIATQPKAPPLGARVERVNYAKLLNEESDAESESEENQDAMSEDEISEGNVSGEYSDDWMSDTDD</sequence>
<feature type="compositionally biased region" description="Polar residues" evidence="1">
    <location>
        <begin position="123"/>
        <end position="136"/>
    </location>
</feature>
<keyword evidence="3" id="KW-1185">Reference proteome</keyword>
<feature type="region of interest" description="Disordered" evidence="1">
    <location>
        <begin position="47"/>
        <end position="78"/>
    </location>
</feature>
<feature type="region of interest" description="Disordered" evidence="1">
    <location>
        <begin position="442"/>
        <end position="483"/>
    </location>
</feature>
<protein>
    <submittedName>
        <fullName evidence="2">Uncharacterized protein</fullName>
    </submittedName>
</protein>
<gene>
    <name evidence="2" type="ORF">GCM10011289_28450</name>
</gene>
<feature type="region of interest" description="Disordered" evidence="1">
    <location>
        <begin position="123"/>
        <end position="144"/>
    </location>
</feature>
<feature type="region of interest" description="Disordered" evidence="1">
    <location>
        <begin position="1"/>
        <end position="22"/>
    </location>
</feature>
<dbReference type="EMBL" id="BMYX01000018">
    <property type="protein sequence ID" value="GGY23009.1"/>
    <property type="molecule type" value="Genomic_DNA"/>
</dbReference>
<accession>A0A918P5W9</accession>
<feature type="compositionally biased region" description="Acidic residues" evidence="1">
    <location>
        <begin position="444"/>
        <end position="465"/>
    </location>
</feature>
<organism evidence="2 3">
    <name type="scientific">Paludibacterium paludis</name>
    <dbReference type="NCBI Taxonomy" id="1225769"/>
    <lineage>
        <taxon>Bacteria</taxon>
        <taxon>Pseudomonadati</taxon>
        <taxon>Pseudomonadota</taxon>
        <taxon>Betaproteobacteria</taxon>
        <taxon>Neisseriales</taxon>
        <taxon>Chromobacteriaceae</taxon>
        <taxon>Paludibacterium</taxon>
    </lineage>
</organism>
<evidence type="ECO:0000313" key="2">
    <source>
        <dbReference type="EMBL" id="GGY23009.1"/>
    </source>
</evidence>
<dbReference type="Proteomes" id="UP000645257">
    <property type="component" value="Unassembled WGS sequence"/>
</dbReference>
<evidence type="ECO:0000313" key="3">
    <source>
        <dbReference type="Proteomes" id="UP000645257"/>
    </source>
</evidence>
<proteinExistence type="predicted"/>
<feature type="compositionally biased region" description="Acidic residues" evidence="1">
    <location>
        <begin position="473"/>
        <end position="483"/>
    </location>
</feature>
<reference evidence="2" key="1">
    <citation type="journal article" date="2014" name="Int. J. Syst. Evol. Microbiol.">
        <title>Complete genome sequence of Corynebacterium casei LMG S-19264T (=DSM 44701T), isolated from a smear-ripened cheese.</title>
        <authorList>
            <consortium name="US DOE Joint Genome Institute (JGI-PGF)"/>
            <person name="Walter F."/>
            <person name="Albersmeier A."/>
            <person name="Kalinowski J."/>
            <person name="Ruckert C."/>
        </authorList>
    </citation>
    <scope>NUCLEOTIDE SEQUENCE</scope>
    <source>
        <strain evidence="2">KCTC 32182</strain>
    </source>
</reference>